<accession>A0A3S5A5Y3</accession>
<dbReference type="Proteomes" id="UP000784294">
    <property type="component" value="Unassembled WGS sequence"/>
</dbReference>
<sequence length="67" mass="8026">MNRRLAVYNDQLADFDQYLQEFSASLYARFNGTMIVSANSFLIRRKFPPQSRWSLVRELRSKDTDYQ</sequence>
<name>A0A3S5A5Y3_9PLAT</name>
<evidence type="ECO:0000313" key="2">
    <source>
        <dbReference type="EMBL" id="VEL32352.1"/>
    </source>
</evidence>
<comment type="caution">
    <text evidence="1">The sequence shown here is derived from an EMBL/GenBank/DDBJ whole genome shotgun (WGS) entry which is preliminary data.</text>
</comment>
<dbReference type="EMBL" id="CAAALY010002675">
    <property type="protein sequence ID" value="VEL07886.1"/>
    <property type="molecule type" value="Genomic_DNA"/>
</dbReference>
<keyword evidence="3" id="KW-1185">Reference proteome</keyword>
<dbReference type="EMBL" id="CAAALY010133333">
    <property type="protein sequence ID" value="VEL32352.1"/>
    <property type="molecule type" value="Genomic_DNA"/>
</dbReference>
<reference evidence="1" key="1">
    <citation type="submission" date="2018-11" db="EMBL/GenBank/DDBJ databases">
        <authorList>
            <consortium name="Pathogen Informatics"/>
        </authorList>
    </citation>
    <scope>NUCLEOTIDE SEQUENCE</scope>
</reference>
<dbReference type="AlphaFoldDB" id="A0A3S5A5Y3"/>
<gene>
    <name evidence="1" type="ORF">PXEA_LOCUS1326</name>
    <name evidence="2" type="ORF">PXEA_LOCUS25792</name>
</gene>
<evidence type="ECO:0000313" key="1">
    <source>
        <dbReference type="EMBL" id="VEL07886.1"/>
    </source>
</evidence>
<evidence type="ECO:0000313" key="3">
    <source>
        <dbReference type="Proteomes" id="UP000784294"/>
    </source>
</evidence>
<protein>
    <submittedName>
        <fullName evidence="1">Uncharacterized protein</fullName>
    </submittedName>
</protein>
<proteinExistence type="predicted"/>
<organism evidence="1 3">
    <name type="scientific">Protopolystoma xenopodis</name>
    <dbReference type="NCBI Taxonomy" id="117903"/>
    <lineage>
        <taxon>Eukaryota</taxon>
        <taxon>Metazoa</taxon>
        <taxon>Spiralia</taxon>
        <taxon>Lophotrochozoa</taxon>
        <taxon>Platyhelminthes</taxon>
        <taxon>Monogenea</taxon>
        <taxon>Polyopisthocotylea</taxon>
        <taxon>Polystomatidea</taxon>
        <taxon>Polystomatidae</taxon>
        <taxon>Protopolystoma</taxon>
    </lineage>
</organism>